<dbReference type="Pfam" id="PF05272">
    <property type="entry name" value="VapE-like_dom"/>
    <property type="match status" value="1"/>
</dbReference>
<comment type="caution">
    <text evidence="2">The sequence shown here is derived from an EMBL/GenBank/DDBJ whole genome shotgun (WGS) entry which is preliminary data.</text>
</comment>
<reference evidence="2 3" key="1">
    <citation type="submission" date="2019-12" db="EMBL/GenBank/DDBJ databases">
        <title>Sporaefaciens musculi gen. nov., sp. nov., a novel bacterium isolated from the caecum of an obese mouse.</title>
        <authorList>
            <person name="Rasmussen T.S."/>
            <person name="Streidl T."/>
            <person name="Hitch T.C.A."/>
            <person name="Wortmann E."/>
            <person name="Deptula P."/>
            <person name="Hansen M."/>
            <person name="Nielsen D.S."/>
            <person name="Clavel T."/>
            <person name="Vogensen F.K."/>
        </authorList>
    </citation>
    <scope>NUCLEOTIDE SEQUENCE [LARGE SCALE GENOMIC DNA]</scope>
    <source>
        <strain evidence="2 3">WCA-9-b2</strain>
    </source>
</reference>
<dbReference type="Proteomes" id="UP000460412">
    <property type="component" value="Unassembled WGS sequence"/>
</dbReference>
<dbReference type="AlphaFoldDB" id="A0A7X3MLE7"/>
<sequence length="473" mass="54029">MKDGWQNLPPQIRQEIANMADSAEPPRSIEEVKAMLETTEKGGFRNSMSNCLTVFQCDPLLSGAVAYNLLTDRTDILRPIGYKRATGSPMTDTDMKYIRLYLEKTYGLTSEKKIQDAADLAANENSYHPVRDYLNGLTWDGTGRIRSCLRHFLGAGEDDYTYQSLRLFLLGAIHRAFSPGCKFEVMLCLVGGQGAGKSTFFRLLAVKDEWFSDDLRKLDDDNVYRKLQGHWIIEMSEMIATANAKSIEEIKSFLSRQKEVYKIPYETHPADRPRQCVFGGTSNALDFLPLDRSGNRRFIPIQVCPEQAETHILEDEAASRAYLNQVWAEAMEIYKSGRWKLTFSPEMVRYLKEHQRDFMPEDTKAGMIQAFLDSYPGDTVCSKQLYKEALNHDFDEPKQWEIREINEIMNQCVTGWKYFSNPRMFAGYGRQKGWEREQKAKADACALTTDTGNGAGKTPEGFMPVPEQMELPF</sequence>
<gene>
    <name evidence="2" type="ORF">GN277_25665</name>
</gene>
<accession>A0A7X3MLE7</accession>
<organism evidence="2 3">
    <name type="scientific">Sporofaciens musculi</name>
    <dbReference type="NCBI Taxonomy" id="2681861"/>
    <lineage>
        <taxon>Bacteria</taxon>
        <taxon>Bacillati</taxon>
        <taxon>Bacillota</taxon>
        <taxon>Clostridia</taxon>
        <taxon>Lachnospirales</taxon>
        <taxon>Lachnospiraceae</taxon>
        <taxon>Sporofaciens</taxon>
    </lineage>
</organism>
<evidence type="ECO:0000313" key="3">
    <source>
        <dbReference type="Proteomes" id="UP000460412"/>
    </source>
</evidence>
<keyword evidence="3" id="KW-1185">Reference proteome</keyword>
<evidence type="ECO:0000313" key="2">
    <source>
        <dbReference type="EMBL" id="MXP78601.1"/>
    </source>
</evidence>
<proteinExistence type="predicted"/>
<dbReference type="EMBL" id="WUQX01000001">
    <property type="protein sequence ID" value="MXP78601.1"/>
    <property type="molecule type" value="Genomic_DNA"/>
</dbReference>
<name>A0A7X3MLE7_9FIRM</name>
<dbReference type="PANTHER" id="PTHR34985:SF1">
    <property type="entry name" value="SLR0554 PROTEIN"/>
    <property type="match status" value="1"/>
</dbReference>
<dbReference type="InterPro" id="IPR007936">
    <property type="entry name" value="VapE-like_dom"/>
</dbReference>
<protein>
    <submittedName>
        <fullName evidence="2">Virulence-associated protein E</fullName>
    </submittedName>
</protein>
<dbReference type="PANTHER" id="PTHR34985">
    <property type="entry name" value="SLR0554 PROTEIN"/>
    <property type="match status" value="1"/>
</dbReference>
<feature type="domain" description="Virulence-associated protein E-like" evidence="1">
    <location>
        <begin position="134"/>
        <end position="359"/>
    </location>
</feature>
<evidence type="ECO:0000259" key="1">
    <source>
        <dbReference type="Pfam" id="PF05272"/>
    </source>
</evidence>